<dbReference type="Gramene" id="MELO3C034949.2.1">
    <property type="protein sequence ID" value="MELO3C034949.2.1"/>
    <property type="gene ID" value="MELO3C034949.2"/>
</dbReference>
<reference evidence="1" key="1">
    <citation type="submission" date="2023-03" db="UniProtKB">
        <authorList>
            <consortium name="EnsemblPlants"/>
        </authorList>
    </citation>
    <scope>IDENTIFICATION</scope>
</reference>
<dbReference type="AlphaFoldDB" id="A0A9I9EK77"/>
<dbReference type="EnsemblPlants" id="MELO3C034949.2.1">
    <property type="protein sequence ID" value="MELO3C034949.2.1"/>
    <property type="gene ID" value="MELO3C034949.2"/>
</dbReference>
<name>A0A9I9EK77_CUCME</name>
<accession>A0A9I9EK77</accession>
<proteinExistence type="predicted"/>
<protein>
    <submittedName>
        <fullName evidence="1">Uncharacterized protein</fullName>
    </submittedName>
</protein>
<evidence type="ECO:0000313" key="1">
    <source>
        <dbReference type="EnsemblPlants" id="MELO3C034949.2.1"/>
    </source>
</evidence>
<sequence>FPLFLFLFLNSNYPEPIRRRFLNSWHHSQRWSVSIENRATSTTNMKLVSIFLYCCLPPSRHYPYFKQESRFTTIFSSQGHHFKHFDRLRGSFNCGKHACLYKKVNKVMGNNYKISYTTRNRTFPDVKKGVGIKDVGNKRFSRRIK</sequence>
<organism evidence="1">
    <name type="scientific">Cucumis melo</name>
    <name type="common">Muskmelon</name>
    <dbReference type="NCBI Taxonomy" id="3656"/>
    <lineage>
        <taxon>Eukaryota</taxon>
        <taxon>Viridiplantae</taxon>
        <taxon>Streptophyta</taxon>
        <taxon>Embryophyta</taxon>
        <taxon>Tracheophyta</taxon>
        <taxon>Spermatophyta</taxon>
        <taxon>Magnoliopsida</taxon>
        <taxon>eudicotyledons</taxon>
        <taxon>Gunneridae</taxon>
        <taxon>Pentapetalae</taxon>
        <taxon>rosids</taxon>
        <taxon>fabids</taxon>
        <taxon>Cucurbitales</taxon>
        <taxon>Cucurbitaceae</taxon>
        <taxon>Benincaseae</taxon>
        <taxon>Cucumis</taxon>
    </lineage>
</organism>